<dbReference type="Pfam" id="PF18889">
    <property type="entry name" value="Beta_helix_3"/>
    <property type="match status" value="3"/>
</dbReference>
<dbReference type="Gene3D" id="2.160.20.110">
    <property type="match status" value="1"/>
</dbReference>
<sequence>MKKITIYKSFLCFLASAFTLLSAQAQVSYIEYSWDAQKKELHEETKTANNCFEITGQKPDDWQGLGNGWFVVRGNVSRQVFNVIGDAHLILTDGCTMSAKQMKIDASSNGKLHIYAQSKGNTCGKIDIYNDKYKLDAAIGSPKDHDMGSLYIHEDYIKARHFVNFECGAGIGGGLKGKIAENCEVVIYGGEVDVQGADRAAGIGGGLKGSQGGLITIYGGKVTARSPIQGAGIGSGSGADDILNNGMVIASNFTPEGGVVTVWGGQVWAYGGYSKTPRENDLNYCIPSGAGIGGGQFSKAGKVYVHGGSVYAFSSYSSAAIGGSNSKPGGLLEMTGGEVKIWRQGEQNYPAGPGIGGGWQGEGGQVIIMGGLLDVRTRHGYNFKSAPIGAGSIRGGHLLDDGKLELGDHMCVARVVDSNYSDDPYSESVSNYLVTADQRSATVSSHEQTHIQIYACTHGGFTYSYKNETSHVRHCSYCNYTDVEQHTTSADKDCPCGKKAGASSPYWRVTLYTTADGKTYTPEEYMVIKELSLLLPTPPAVSGVTFMGWLPAATAPASIEMLDNEKSDDLEVSGLLVSDGTTVKPTADMAYYARYRYDYTDVWTWKDDYTAATEDKRARYEPEEDGELGEAHYMATATYQKATGLTYQFEDWQRVTLYKPRTITLDASGTTEDQEALLEKYEGLRVNVTINNLTIKKDGKLHPICLPFYSDLKNTPLDGATLYKFAKSELNDHTAILDFEQATSIQSGEPYFYRFATNGTPVENPTFTDVTVDDYGAGIIDDQYAEFIGSLEPLGSDETGDYLIFDNSGFLPTASAVSGYSTFFYASCAEEADGSRTVRSLTLRFGSETFTQKITYSWDGTGTEDTPYLIKTIAQLIELQEAYSSNGAEALKGKFFRQADNIKFDQTQKNNFTPIFNFTGHYDGDGYFISGLNIDTDYENGVALFGNMTDAASVSNVILGSSSIKGTNAAPIAVSLEGTSVIENCHVLDGVKVEASKYYAGGLIVHTNSGTPVLRNCSSQAEVVAHLSYSSGIVGLLNAGTVENCLYLGQSVSTGTDMKAYAIIGQKTDGTVNDCYYTATTLTDAYGMFMPQDAKANTLFLSLLKQRDTFLKTSKTELADTHISYSLTLNGRTLYRDNTWNTLCLPFSLTAAQLNADGSPLKGADIRELSSSSFSEGTLTLNFQSATAITAGRPCLVKWQNNGDGNVDSPTFSGITVGSSEAQAVETASVNFLGGFAPVSLQANDRTVLFLGAGNTLYYPNADMTIGSFRAYFKLLNGLTAGDITSAVKLEFDEQTTAIVNANPNANPNANNIWYTLDGQRIEAPAKGLYIHNGKKVLIK</sequence>
<accession>A0A0B4N090</accession>
<evidence type="ECO:0000256" key="1">
    <source>
        <dbReference type="SAM" id="SignalP"/>
    </source>
</evidence>
<reference evidence="2" key="1">
    <citation type="submission" date="2014-03" db="EMBL/GenBank/DDBJ databases">
        <title>A sequence of cellulolytic fosmid clone of goat rumen metagenome.</title>
        <authorList>
            <person name="Lee K.-T."/>
            <person name="Kim J.-Y."/>
            <person name="Kim Y.-J."/>
            <person name="Ahn J.-H."/>
            <person name="Park M.-N."/>
            <person name="Kim J.-H."/>
            <person name="Kim T.-H."/>
        </authorList>
    </citation>
    <scope>NUCLEOTIDE SEQUENCE</scope>
</reference>
<keyword evidence="1" id="KW-0732">Signal</keyword>
<feature type="chain" id="PRO_5002093753" evidence="1">
    <location>
        <begin position="26"/>
        <end position="1340"/>
    </location>
</feature>
<organism evidence="2">
    <name type="scientific">uncultured bacterium Lq_007_G03</name>
    <dbReference type="NCBI Taxonomy" id="1489288"/>
    <lineage>
        <taxon>Bacteria</taxon>
        <taxon>environmental samples</taxon>
    </lineage>
</organism>
<evidence type="ECO:0000313" key="2">
    <source>
        <dbReference type="EMBL" id="AIF26234.1"/>
    </source>
</evidence>
<protein>
    <submittedName>
        <fullName evidence="2">Uncharacterized protein</fullName>
    </submittedName>
</protein>
<name>A0A0B4N090_9BACT</name>
<proteinExistence type="predicted"/>
<dbReference type="EMBL" id="KJ631403">
    <property type="protein sequence ID" value="AIF26234.1"/>
    <property type="molecule type" value="Genomic_DNA"/>
</dbReference>
<feature type="signal peptide" evidence="1">
    <location>
        <begin position="1"/>
        <end position="25"/>
    </location>
</feature>